<name>A0AAV2P244_9HYME</name>
<evidence type="ECO:0000313" key="2">
    <source>
        <dbReference type="Proteomes" id="UP001497644"/>
    </source>
</evidence>
<accession>A0AAV2P244</accession>
<gene>
    <name evidence="1" type="ORF">LPLAT_LOCUS12261</name>
</gene>
<keyword evidence="2" id="KW-1185">Reference proteome</keyword>
<dbReference type="Proteomes" id="UP001497644">
    <property type="component" value="Chromosome 7"/>
</dbReference>
<protein>
    <submittedName>
        <fullName evidence="1">Uncharacterized protein</fullName>
    </submittedName>
</protein>
<evidence type="ECO:0000313" key="1">
    <source>
        <dbReference type="EMBL" id="CAL1686975.1"/>
    </source>
</evidence>
<proteinExistence type="predicted"/>
<organism evidence="1 2">
    <name type="scientific">Lasius platythorax</name>
    <dbReference type="NCBI Taxonomy" id="488582"/>
    <lineage>
        <taxon>Eukaryota</taxon>
        <taxon>Metazoa</taxon>
        <taxon>Ecdysozoa</taxon>
        <taxon>Arthropoda</taxon>
        <taxon>Hexapoda</taxon>
        <taxon>Insecta</taxon>
        <taxon>Pterygota</taxon>
        <taxon>Neoptera</taxon>
        <taxon>Endopterygota</taxon>
        <taxon>Hymenoptera</taxon>
        <taxon>Apocrita</taxon>
        <taxon>Aculeata</taxon>
        <taxon>Formicoidea</taxon>
        <taxon>Formicidae</taxon>
        <taxon>Formicinae</taxon>
        <taxon>Lasius</taxon>
        <taxon>Lasius</taxon>
    </lineage>
</organism>
<dbReference type="EMBL" id="OZ034830">
    <property type="protein sequence ID" value="CAL1686975.1"/>
    <property type="molecule type" value="Genomic_DNA"/>
</dbReference>
<reference evidence="1" key="1">
    <citation type="submission" date="2024-04" db="EMBL/GenBank/DDBJ databases">
        <authorList>
            <consortium name="Molecular Ecology Group"/>
        </authorList>
    </citation>
    <scope>NUCLEOTIDE SEQUENCE</scope>
</reference>
<sequence>MTFSSFMLFNEMQIVRTGELRNRIAKRTALFASVSSIEASLLPYVACRMRQIEQCALEGFVRGAENVIRRKSSRDNRLLDSREPG</sequence>
<dbReference type="AlphaFoldDB" id="A0AAV2P244"/>